<gene>
    <name evidence="2" type="ORF">GCM10020260_15050</name>
</gene>
<dbReference type="EMBL" id="BAAAYG010000005">
    <property type="protein sequence ID" value="GAA3284467.1"/>
    <property type="molecule type" value="Genomic_DNA"/>
</dbReference>
<evidence type="ECO:0000256" key="1">
    <source>
        <dbReference type="SAM" id="MobiDB-lite"/>
    </source>
</evidence>
<dbReference type="RefSeq" id="WP_344719861.1">
    <property type="nucleotide sequence ID" value="NZ_BAAAYG010000005.1"/>
</dbReference>
<evidence type="ECO:0000313" key="3">
    <source>
        <dbReference type="Proteomes" id="UP001501736"/>
    </source>
</evidence>
<evidence type="ECO:0000313" key="2">
    <source>
        <dbReference type="EMBL" id="GAA3284467.1"/>
    </source>
</evidence>
<organism evidence="2 3">
    <name type="scientific">Nesterenkonia halobia</name>
    <dbReference type="NCBI Taxonomy" id="37922"/>
    <lineage>
        <taxon>Bacteria</taxon>
        <taxon>Bacillati</taxon>
        <taxon>Actinomycetota</taxon>
        <taxon>Actinomycetes</taxon>
        <taxon>Micrococcales</taxon>
        <taxon>Micrococcaceae</taxon>
        <taxon>Nesterenkonia</taxon>
    </lineage>
</organism>
<feature type="compositionally biased region" description="Acidic residues" evidence="1">
    <location>
        <begin position="1"/>
        <end position="10"/>
    </location>
</feature>
<feature type="region of interest" description="Disordered" evidence="1">
    <location>
        <begin position="1"/>
        <end position="63"/>
    </location>
</feature>
<accession>A0ABP6RCQ1</accession>
<sequence>MSDETNEQTTEDQNTVNEATSATETAQETTEAPTEQAPESDAQSPVEQDDEKGNPSAEAKRYRLRLRDAEAELESTRAAVEALQEQVLSSTLAEGVDVVPQSGNRLLNEDGSPAPRTVFLKHAGDLFTLGGLDKADAMTDGVPDRAKLSEAATQLYAARPELFEEHPPGGQVHQPVSSAGKDPGYPKMTGGGWSDVIRNRG</sequence>
<name>A0ABP6RCQ1_9MICC</name>
<feature type="compositionally biased region" description="Low complexity" evidence="1">
    <location>
        <begin position="11"/>
        <end position="40"/>
    </location>
</feature>
<reference evidence="3" key="1">
    <citation type="journal article" date="2019" name="Int. J. Syst. Evol. Microbiol.">
        <title>The Global Catalogue of Microorganisms (GCM) 10K type strain sequencing project: providing services to taxonomists for standard genome sequencing and annotation.</title>
        <authorList>
            <consortium name="The Broad Institute Genomics Platform"/>
            <consortium name="The Broad Institute Genome Sequencing Center for Infectious Disease"/>
            <person name="Wu L."/>
            <person name="Ma J."/>
        </authorList>
    </citation>
    <scope>NUCLEOTIDE SEQUENCE [LARGE SCALE GENOMIC DNA]</scope>
    <source>
        <strain evidence="3">JCM 11483</strain>
    </source>
</reference>
<proteinExistence type="predicted"/>
<dbReference type="Proteomes" id="UP001501736">
    <property type="component" value="Unassembled WGS sequence"/>
</dbReference>
<protein>
    <submittedName>
        <fullName evidence="2">Uncharacterized protein</fullName>
    </submittedName>
</protein>
<keyword evidence="3" id="KW-1185">Reference proteome</keyword>
<comment type="caution">
    <text evidence="2">The sequence shown here is derived from an EMBL/GenBank/DDBJ whole genome shotgun (WGS) entry which is preliminary data.</text>
</comment>
<feature type="region of interest" description="Disordered" evidence="1">
    <location>
        <begin position="164"/>
        <end position="201"/>
    </location>
</feature>